<feature type="domain" description="ABC transmembrane type-1" evidence="9">
    <location>
        <begin position="65"/>
        <end position="252"/>
    </location>
</feature>
<feature type="transmembrane region" description="Helical" evidence="8">
    <location>
        <begin position="177"/>
        <end position="200"/>
    </location>
</feature>
<keyword evidence="11" id="KW-1185">Reference proteome</keyword>
<evidence type="ECO:0000256" key="4">
    <source>
        <dbReference type="ARBA" id="ARBA00022475"/>
    </source>
</evidence>
<dbReference type="PROSITE" id="PS50928">
    <property type="entry name" value="ABC_TM1"/>
    <property type="match status" value="1"/>
</dbReference>
<feature type="transmembrane region" description="Helical" evidence="8">
    <location>
        <begin position="12"/>
        <end position="34"/>
    </location>
</feature>
<reference evidence="10 11" key="1">
    <citation type="submission" date="2020-05" db="EMBL/GenBank/DDBJ databases">
        <title>Draft Genome Sequence of Ochrobactrum soli Isolated from Stable Fly Gut.</title>
        <authorList>
            <person name="Pileggi M.T."/>
            <person name="Vazhakkala L.J."/>
            <person name="Wong C.N."/>
        </authorList>
    </citation>
    <scope>NUCLEOTIDE SEQUENCE [LARGE SCALE GENOMIC DNA]</scope>
    <source>
        <strain evidence="10 11">MTP-C0764</strain>
    </source>
</reference>
<dbReference type="RefSeq" id="WP_171319304.1">
    <property type="nucleotide sequence ID" value="NZ_JABFCY010000017.1"/>
</dbReference>
<comment type="similarity">
    <text evidence="2">Belongs to the binding-protein-dependent transport system permease family. CysTW subfamily.</text>
</comment>
<feature type="transmembrane region" description="Helical" evidence="8">
    <location>
        <begin position="98"/>
        <end position="125"/>
    </location>
</feature>
<dbReference type="PANTHER" id="PTHR43848:SF2">
    <property type="entry name" value="PUTRESCINE TRANSPORT SYSTEM PERMEASE PROTEIN POTI"/>
    <property type="match status" value="1"/>
</dbReference>
<sequence length="261" mass="28219">MNQGRLSTLAFSLYTAILLMFLFAPIGIVILFSFDSKGIAAFPFEGPTTEWYISVARDPIMRKAAVNSVFVAFGTTICCMLIGTSASFAIARFRFRRASILAALMALPLLLPHLLLGISLLSFFTSLGIGLSVWTAIIGHVLITLPFMVFTLTSRIASLDTQIPEAAATLGANPAQAFYLVTLPLIRSAMVGAALLVVAWSLDEFSVSFFTIGSDNTLPIVIWGQMRAGVSPTVNAISALMVLATIVLIYVVHRFSDIRFQ</sequence>
<feature type="transmembrane region" description="Helical" evidence="8">
    <location>
        <begin position="131"/>
        <end position="156"/>
    </location>
</feature>
<dbReference type="SUPFAM" id="SSF161098">
    <property type="entry name" value="MetI-like"/>
    <property type="match status" value="1"/>
</dbReference>
<evidence type="ECO:0000256" key="7">
    <source>
        <dbReference type="ARBA" id="ARBA00023136"/>
    </source>
</evidence>
<evidence type="ECO:0000256" key="2">
    <source>
        <dbReference type="ARBA" id="ARBA00007069"/>
    </source>
</evidence>
<evidence type="ECO:0000256" key="8">
    <source>
        <dbReference type="RuleBase" id="RU363032"/>
    </source>
</evidence>
<dbReference type="PANTHER" id="PTHR43848">
    <property type="entry name" value="PUTRESCINE TRANSPORT SYSTEM PERMEASE PROTEIN POTI"/>
    <property type="match status" value="1"/>
</dbReference>
<comment type="caution">
    <text evidence="10">The sequence shown here is derived from an EMBL/GenBank/DDBJ whole genome shotgun (WGS) entry which is preliminary data.</text>
</comment>
<dbReference type="InterPro" id="IPR000515">
    <property type="entry name" value="MetI-like"/>
</dbReference>
<gene>
    <name evidence="10" type="ORF">HKX02_22020</name>
</gene>
<dbReference type="GO" id="GO:0005886">
    <property type="term" value="C:plasma membrane"/>
    <property type="evidence" value="ECO:0007669"/>
    <property type="project" value="UniProtKB-SubCell"/>
</dbReference>
<dbReference type="GO" id="GO:0055085">
    <property type="term" value="P:transmembrane transport"/>
    <property type="evidence" value="ECO:0007669"/>
    <property type="project" value="InterPro"/>
</dbReference>
<keyword evidence="5 8" id="KW-0812">Transmembrane</keyword>
<proteinExistence type="inferred from homology"/>
<dbReference type="Pfam" id="PF00528">
    <property type="entry name" value="BPD_transp_1"/>
    <property type="match status" value="1"/>
</dbReference>
<dbReference type="CDD" id="cd06261">
    <property type="entry name" value="TM_PBP2"/>
    <property type="match status" value="1"/>
</dbReference>
<comment type="subcellular location">
    <subcellularLocation>
        <location evidence="1 8">Cell membrane</location>
        <topology evidence="1 8">Multi-pass membrane protein</topology>
    </subcellularLocation>
</comment>
<keyword evidence="4" id="KW-1003">Cell membrane</keyword>
<accession>A0A849KXR3</accession>
<name>A0A849KXR3_9HYPH</name>
<dbReference type="EMBL" id="JABFCY010000017">
    <property type="protein sequence ID" value="NNU62914.1"/>
    <property type="molecule type" value="Genomic_DNA"/>
</dbReference>
<feature type="transmembrane region" description="Helical" evidence="8">
    <location>
        <begin position="233"/>
        <end position="252"/>
    </location>
</feature>
<keyword evidence="3 8" id="KW-0813">Transport</keyword>
<keyword evidence="6 8" id="KW-1133">Transmembrane helix</keyword>
<dbReference type="InterPro" id="IPR035906">
    <property type="entry name" value="MetI-like_sf"/>
</dbReference>
<evidence type="ECO:0000259" key="9">
    <source>
        <dbReference type="PROSITE" id="PS50928"/>
    </source>
</evidence>
<dbReference type="Proteomes" id="UP000574931">
    <property type="component" value="Unassembled WGS sequence"/>
</dbReference>
<dbReference type="AlphaFoldDB" id="A0A849KXR3"/>
<protein>
    <submittedName>
        <fullName evidence="10">ABC transporter permease</fullName>
    </submittedName>
</protein>
<evidence type="ECO:0000256" key="6">
    <source>
        <dbReference type="ARBA" id="ARBA00022989"/>
    </source>
</evidence>
<organism evidence="10 11">
    <name type="scientific">Ochrobactrum soli</name>
    <dbReference type="NCBI Taxonomy" id="2448455"/>
    <lineage>
        <taxon>Bacteria</taxon>
        <taxon>Pseudomonadati</taxon>
        <taxon>Pseudomonadota</taxon>
        <taxon>Alphaproteobacteria</taxon>
        <taxon>Hyphomicrobiales</taxon>
        <taxon>Brucellaceae</taxon>
        <taxon>Brucella/Ochrobactrum group</taxon>
        <taxon>Ochrobactrum</taxon>
    </lineage>
</organism>
<keyword evidence="7 8" id="KW-0472">Membrane</keyword>
<evidence type="ECO:0000256" key="5">
    <source>
        <dbReference type="ARBA" id="ARBA00022692"/>
    </source>
</evidence>
<dbReference type="InterPro" id="IPR051789">
    <property type="entry name" value="Bact_Polyamine_Transport"/>
</dbReference>
<evidence type="ECO:0000256" key="1">
    <source>
        <dbReference type="ARBA" id="ARBA00004651"/>
    </source>
</evidence>
<feature type="transmembrane region" description="Helical" evidence="8">
    <location>
        <begin position="69"/>
        <end position="91"/>
    </location>
</feature>
<dbReference type="Gene3D" id="1.10.3720.10">
    <property type="entry name" value="MetI-like"/>
    <property type="match status" value="1"/>
</dbReference>
<evidence type="ECO:0000313" key="10">
    <source>
        <dbReference type="EMBL" id="NNU62914.1"/>
    </source>
</evidence>
<evidence type="ECO:0000313" key="11">
    <source>
        <dbReference type="Proteomes" id="UP000574931"/>
    </source>
</evidence>
<evidence type="ECO:0000256" key="3">
    <source>
        <dbReference type="ARBA" id="ARBA00022448"/>
    </source>
</evidence>